<dbReference type="PANTHER" id="PTHR15682">
    <property type="entry name" value="UNHEALTHY RIBOSOME BIOGENESIS PROTEIN 2 HOMOLOG"/>
    <property type="match status" value="1"/>
</dbReference>
<protein>
    <submittedName>
        <fullName evidence="3">Nucleolar pre-ribosomal-associated protein 2</fullName>
    </submittedName>
</protein>
<comment type="caution">
    <text evidence="3">The sequence shown here is derived from an EMBL/GenBank/DDBJ whole genome shotgun (WGS) entry which is preliminary data.</text>
</comment>
<accession>A0AA38S2C2</accession>
<gene>
    <name evidence="3" type="ORF">NKR23_g2215</name>
</gene>
<dbReference type="Proteomes" id="UP001174694">
    <property type="component" value="Unassembled WGS sequence"/>
</dbReference>
<dbReference type="GO" id="GO:0042254">
    <property type="term" value="P:ribosome biogenesis"/>
    <property type="evidence" value="ECO:0007669"/>
    <property type="project" value="TreeGrafter"/>
</dbReference>
<dbReference type="Pfam" id="PF10441">
    <property type="entry name" value="Urb2"/>
    <property type="match status" value="1"/>
</dbReference>
<feature type="region of interest" description="Disordered" evidence="1">
    <location>
        <begin position="120"/>
        <end position="168"/>
    </location>
</feature>
<dbReference type="InterPro" id="IPR018849">
    <property type="entry name" value="Urb2/Npa2_C"/>
</dbReference>
<evidence type="ECO:0000313" key="4">
    <source>
        <dbReference type="Proteomes" id="UP001174694"/>
    </source>
</evidence>
<dbReference type="GO" id="GO:0005730">
    <property type="term" value="C:nucleolus"/>
    <property type="evidence" value="ECO:0007669"/>
    <property type="project" value="TreeGrafter"/>
</dbReference>
<evidence type="ECO:0000313" key="3">
    <source>
        <dbReference type="EMBL" id="KAJ9155000.1"/>
    </source>
</evidence>
<sequence length="1367" mass="153139">MAVEGDSGTAKSSAEATLVKLVRTLDQGGAETIPQRLTQLWATLSSSSAGRFHASEEMILRWLLKNMNGSTQEAEKMRRYPLAWNIMGCVFTRIPLFSLAKSLADRRFVAVLQQTLKDISKPQKEMSKPTKGSSSDVEMIDADHDSTGTRRRKRKRSGEDGSGPDILHSARGCLTSAESLFGALRILLARAEQVAQGQSSHDRIGAEHVKSLFSMSAVEMMEILRPIFGICNLALDEQALEPYEKQSSWLSTSISIWNLHIQGQNDAIEVATNLSLTGCVMLGKLMDLPQPYGLVLNLQTRETWARDLRRFFVANMILPARAAFLNRKDTQTLNMAIEVTNLIPTVSSPVMFNLILKAPRINGEASAKKDNEDWVQKAFEALEEPLRAAAQARRNEVVKKMLEMTDETGVAVPSSNLRTVCEEYALATDKTDWALVSRVAHCDTDVFLLAQEGHGLLDSIFERMHKSEDHNEQETKSAISFAVSLVQGAARARDLPGFLKRWFENLSLCFSQQPPSTLGSRVWASAEVGKTVAGLLQPSMSPKQLQSYLDWLVSHTGQAEDSAVLVILDAIADGITGEDLIDAVETRLFDESYRRDASGLSQTSKASARWNIARKTLSWVTLEQANALWPQLEDELRQVLLESRLGSDSAPFATCFEAWLANYPGGKDEAAAADLAIAALERLNGKIKGMDSTARDHLLGKIVSECPRLIDLATRRNGNLTPIIPFLKKDLPSKLDTIVSNEANMNNRIFLHAFITFLVERLSKKSKKEETWMSSWRKAVLEALLKLPLEAFSREQREEIMDILDHSAWSHKTRPNPEDLLAHSKLVLSLMIRLMRRPTYYKDMAFSNLAAVGESLATSVLKESYSVEVLLLYEELTVVTIRQMTSMTETREQEYMAEAARLISTWRDDTTAHGIVRLILLRAIVLGLERSPNFRQISDHRIDVEDVKRVMSLTLASFLAQICKEFQKSQSSYSPGDLAVVIPEWLDVYHEDTLQEKLQPLLSDLRAISDDLSSGGFRAGWKLKSFLVRCLADEPAQLKRLKDHRVVRREDPVTVDSDLTSAELSVLASRNDILEFVDVLTANMDDENRKLYLKILIDDLDDEAIPVERFYAIHRLIQRYPESGDALLGGGKFDLATVHSLLARHLAKSKTPQVFALVSQILHMMLEARATSMTQWNIEVTLSSVSSVCLDNTTDKALKTPKTYQWLCRLVEIILKRHRVRLEGHFHLLIIALQSLLRQLVAGPYHDAAQQETNAKQFARLITLVCEPTVASVTRSQPGSLDSATDAAKRSAGQHMYLVLMLYVRLQLEHSIPHDVREALEPGVYSILDITTPEMRRVMGDAMDASGRAIFKELYRQYTKFGKWSGI</sequence>
<evidence type="ECO:0000259" key="2">
    <source>
        <dbReference type="Pfam" id="PF10441"/>
    </source>
</evidence>
<dbReference type="InterPro" id="IPR052609">
    <property type="entry name" value="Ribosome_Biogenesis_Reg"/>
</dbReference>
<evidence type="ECO:0000256" key="1">
    <source>
        <dbReference type="SAM" id="MobiDB-lite"/>
    </source>
</evidence>
<feature type="domain" description="Nucleolar 27S pre-rRNA processing Urb2/Npa2 C-terminal" evidence="2">
    <location>
        <begin position="1158"/>
        <end position="1366"/>
    </location>
</feature>
<keyword evidence="4" id="KW-1185">Reference proteome</keyword>
<proteinExistence type="predicted"/>
<organism evidence="3 4">
    <name type="scientific">Pleurostoma richardsiae</name>
    <dbReference type="NCBI Taxonomy" id="41990"/>
    <lineage>
        <taxon>Eukaryota</taxon>
        <taxon>Fungi</taxon>
        <taxon>Dikarya</taxon>
        <taxon>Ascomycota</taxon>
        <taxon>Pezizomycotina</taxon>
        <taxon>Sordariomycetes</taxon>
        <taxon>Sordariomycetidae</taxon>
        <taxon>Calosphaeriales</taxon>
        <taxon>Pleurostomataceae</taxon>
        <taxon>Pleurostoma</taxon>
    </lineage>
</organism>
<reference evidence="3" key="1">
    <citation type="submission" date="2022-07" db="EMBL/GenBank/DDBJ databases">
        <title>Fungi with potential for degradation of polypropylene.</title>
        <authorList>
            <person name="Gostincar C."/>
        </authorList>
    </citation>
    <scope>NUCLEOTIDE SEQUENCE</scope>
    <source>
        <strain evidence="3">EXF-13308</strain>
    </source>
</reference>
<name>A0AA38S2C2_9PEZI</name>
<dbReference type="EMBL" id="JANBVO010000004">
    <property type="protein sequence ID" value="KAJ9155000.1"/>
    <property type="molecule type" value="Genomic_DNA"/>
</dbReference>
<dbReference type="PANTHER" id="PTHR15682:SF2">
    <property type="entry name" value="UNHEALTHY RIBOSOME BIOGENESIS PROTEIN 2 HOMOLOG"/>
    <property type="match status" value="1"/>
</dbReference>